<comment type="caution">
    <text evidence="8">The sequence shown here is derived from an EMBL/GenBank/DDBJ whole genome shotgun (WGS) entry which is preliminary data.</text>
</comment>
<dbReference type="AlphaFoldDB" id="A0A2W1JJY7"/>
<name>A0A2W1JJY7_9CYAN</name>
<feature type="transmembrane region" description="Helical" evidence="6">
    <location>
        <begin position="22"/>
        <end position="40"/>
    </location>
</feature>
<dbReference type="SUPFAM" id="SSF103481">
    <property type="entry name" value="Multidrug resistance efflux transporter EmrE"/>
    <property type="match status" value="2"/>
</dbReference>
<keyword evidence="4 6" id="KW-1133">Transmembrane helix</keyword>
<accession>A0A2W1JJY7</accession>
<sequence length="269" mass="27869">MFAFAGNSILCRLALKETAIDAGTFTAIRILSGALVLWLISQWRGRKVRSAGSWRSAVALFIYATAFSFAYVELTAGTGALLLFGAVQATMIGYGLWKGERLSKRQICGFILAFGGLVGLVLPGVSAPPILSSSLMLGSGVAWGIYSLRGRGASDPIRVTAGNFLHAAPFAVALGIAMVPSASLAAIATGGLWAIASGTLASGVVYTLWYIALKNLKATSAATVQLSVPVIAAIGGIIFLGEDLTVRLFIASFAILGGIALAIREARTK</sequence>
<evidence type="ECO:0000256" key="5">
    <source>
        <dbReference type="ARBA" id="ARBA00023136"/>
    </source>
</evidence>
<dbReference type="InterPro" id="IPR037185">
    <property type="entry name" value="EmrE-like"/>
</dbReference>
<keyword evidence="9" id="KW-1185">Reference proteome</keyword>
<organism evidence="8 9">
    <name type="scientific">Acaryochloris thomasi RCC1774</name>
    <dbReference type="NCBI Taxonomy" id="1764569"/>
    <lineage>
        <taxon>Bacteria</taxon>
        <taxon>Bacillati</taxon>
        <taxon>Cyanobacteriota</taxon>
        <taxon>Cyanophyceae</taxon>
        <taxon>Acaryochloridales</taxon>
        <taxon>Acaryochloridaceae</taxon>
        <taxon>Acaryochloris</taxon>
        <taxon>Acaryochloris thomasi</taxon>
    </lineage>
</organism>
<proteinExistence type="inferred from homology"/>
<comment type="similarity">
    <text evidence="2">Belongs to the EamA transporter family.</text>
</comment>
<comment type="subcellular location">
    <subcellularLocation>
        <location evidence="1">Membrane</location>
        <topology evidence="1">Multi-pass membrane protein</topology>
    </subcellularLocation>
</comment>
<dbReference type="Pfam" id="PF00892">
    <property type="entry name" value="EamA"/>
    <property type="match status" value="2"/>
</dbReference>
<feature type="transmembrane region" description="Helical" evidence="6">
    <location>
        <begin position="131"/>
        <end position="148"/>
    </location>
</feature>
<feature type="transmembrane region" description="Helical" evidence="6">
    <location>
        <begin position="78"/>
        <end position="97"/>
    </location>
</feature>
<feature type="transmembrane region" description="Helical" evidence="6">
    <location>
        <begin position="109"/>
        <end position="125"/>
    </location>
</feature>
<gene>
    <name evidence="8" type="primary">yijE_1</name>
    <name evidence="8" type="ORF">C1752_02030</name>
</gene>
<evidence type="ECO:0000256" key="6">
    <source>
        <dbReference type="SAM" id="Phobius"/>
    </source>
</evidence>
<evidence type="ECO:0000313" key="8">
    <source>
        <dbReference type="EMBL" id="PZD73546.1"/>
    </source>
</evidence>
<dbReference type="PANTHER" id="PTHR32322:SF9">
    <property type="entry name" value="AMINO-ACID METABOLITE EFFLUX PUMP-RELATED"/>
    <property type="match status" value="1"/>
</dbReference>
<evidence type="ECO:0000256" key="1">
    <source>
        <dbReference type="ARBA" id="ARBA00004141"/>
    </source>
</evidence>
<dbReference type="EMBL" id="PQWO01000005">
    <property type="protein sequence ID" value="PZD73546.1"/>
    <property type="molecule type" value="Genomic_DNA"/>
</dbReference>
<dbReference type="InterPro" id="IPR000620">
    <property type="entry name" value="EamA_dom"/>
</dbReference>
<evidence type="ECO:0000256" key="3">
    <source>
        <dbReference type="ARBA" id="ARBA00022692"/>
    </source>
</evidence>
<dbReference type="GO" id="GO:0016020">
    <property type="term" value="C:membrane"/>
    <property type="evidence" value="ECO:0007669"/>
    <property type="project" value="UniProtKB-SubCell"/>
</dbReference>
<keyword evidence="5 6" id="KW-0472">Membrane</keyword>
<feature type="transmembrane region" description="Helical" evidence="6">
    <location>
        <begin position="221"/>
        <end position="240"/>
    </location>
</feature>
<protein>
    <submittedName>
        <fullName evidence="8">Putative cystine transporter YijE</fullName>
    </submittedName>
</protein>
<feature type="domain" description="EamA" evidence="7">
    <location>
        <begin position="1"/>
        <end position="121"/>
    </location>
</feature>
<evidence type="ECO:0000313" key="9">
    <source>
        <dbReference type="Proteomes" id="UP000248857"/>
    </source>
</evidence>
<evidence type="ECO:0000256" key="2">
    <source>
        <dbReference type="ARBA" id="ARBA00007362"/>
    </source>
</evidence>
<evidence type="ECO:0000256" key="4">
    <source>
        <dbReference type="ARBA" id="ARBA00022989"/>
    </source>
</evidence>
<feature type="transmembrane region" description="Helical" evidence="6">
    <location>
        <begin position="52"/>
        <end position="72"/>
    </location>
</feature>
<dbReference type="Proteomes" id="UP000248857">
    <property type="component" value="Unassembled WGS sequence"/>
</dbReference>
<feature type="transmembrane region" description="Helical" evidence="6">
    <location>
        <begin position="185"/>
        <end position="209"/>
    </location>
</feature>
<reference evidence="8 9" key="1">
    <citation type="journal article" date="2018" name="Sci. Rep.">
        <title>A novel species of the marine cyanobacterium Acaryochloris with a unique pigment content and lifestyle.</title>
        <authorList>
            <person name="Partensky F."/>
            <person name="Six C."/>
            <person name="Ratin M."/>
            <person name="Garczarek L."/>
            <person name="Vaulot D."/>
            <person name="Probert I."/>
            <person name="Calteau A."/>
            <person name="Gourvil P."/>
            <person name="Marie D."/>
            <person name="Grebert T."/>
            <person name="Bouchier C."/>
            <person name="Le Panse S."/>
            <person name="Gachenot M."/>
            <person name="Rodriguez F."/>
            <person name="Garrido J.L."/>
        </authorList>
    </citation>
    <scope>NUCLEOTIDE SEQUENCE [LARGE SCALE GENOMIC DNA]</scope>
    <source>
        <strain evidence="8 9">RCC1774</strain>
    </source>
</reference>
<keyword evidence="3 6" id="KW-0812">Transmembrane</keyword>
<dbReference type="RefSeq" id="WP_110985991.1">
    <property type="nucleotide sequence ID" value="NZ_CAWNWM010000005.1"/>
</dbReference>
<evidence type="ECO:0000259" key="7">
    <source>
        <dbReference type="Pfam" id="PF00892"/>
    </source>
</evidence>
<dbReference type="InterPro" id="IPR050638">
    <property type="entry name" value="AA-Vitamin_Transporters"/>
</dbReference>
<feature type="transmembrane region" description="Helical" evidence="6">
    <location>
        <begin position="246"/>
        <end position="263"/>
    </location>
</feature>
<dbReference type="PANTHER" id="PTHR32322">
    <property type="entry name" value="INNER MEMBRANE TRANSPORTER"/>
    <property type="match status" value="1"/>
</dbReference>
<dbReference type="OrthoDB" id="321830at2"/>
<feature type="domain" description="EamA" evidence="7">
    <location>
        <begin position="135"/>
        <end position="263"/>
    </location>
</feature>
<feature type="transmembrane region" description="Helical" evidence="6">
    <location>
        <begin position="160"/>
        <end position="179"/>
    </location>
</feature>